<name>A0A067Q564_9AGAM</name>
<protein>
    <submittedName>
        <fullName evidence="2">Uncharacterized protein</fullName>
    </submittedName>
</protein>
<dbReference type="HOGENOM" id="CLU_556747_0_0_1"/>
<feature type="compositionally biased region" description="Acidic residues" evidence="1">
    <location>
        <begin position="142"/>
        <end position="155"/>
    </location>
</feature>
<keyword evidence="3" id="KW-1185">Reference proteome</keyword>
<feature type="compositionally biased region" description="Low complexity" evidence="1">
    <location>
        <begin position="200"/>
        <end position="215"/>
    </location>
</feature>
<accession>A0A067Q564</accession>
<dbReference type="EMBL" id="KL197711">
    <property type="protein sequence ID" value="KDQ62193.1"/>
    <property type="molecule type" value="Genomic_DNA"/>
</dbReference>
<organism evidence="2 3">
    <name type="scientific">Jaapia argillacea MUCL 33604</name>
    <dbReference type="NCBI Taxonomy" id="933084"/>
    <lineage>
        <taxon>Eukaryota</taxon>
        <taxon>Fungi</taxon>
        <taxon>Dikarya</taxon>
        <taxon>Basidiomycota</taxon>
        <taxon>Agaricomycotina</taxon>
        <taxon>Agaricomycetes</taxon>
        <taxon>Agaricomycetidae</taxon>
        <taxon>Jaapiales</taxon>
        <taxon>Jaapiaceae</taxon>
        <taxon>Jaapia</taxon>
    </lineage>
</organism>
<evidence type="ECO:0000313" key="2">
    <source>
        <dbReference type="EMBL" id="KDQ62193.1"/>
    </source>
</evidence>
<reference evidence="3" key="1">
    <citation type="journal article" date="2014" name="Proc. Natl. Acad. Sci. U.S.A.">
        <title>Extensive sampling of basidiomycete genomes demonstrates inadequacy of the white-rot/brown-rot paradigm for wood decay fungi.</title>
        <authorList>
            <person name="Riley R."/>
            <person name="Salamov A.A."/>
            <person name="Brown D.W."/>
            <person name="Nagy L.G."/>
            <person name="Floudas D."/>
            <person name="Held B.W."/>
            <person name="Levasseur A."/>
            <person name="Lombard V."/>
            <person name="Morin E."/>
            <person name="Otillar R."/>
            <person name="Lindquist E.A."/>
            <person name="Sun H."/>
            <person name="LaButti K.M."/>
            <person name="Schmutz J."/>
            <person name="Jabbour D."/>
            <person name="Luo H."/>
            <person name="Baker S.E."/>
            <person name="Pisabarro A.G."/>
            <person name="Walton J.D."/>
            <person name="Blanchette R.A."/>
            <person name="Henrissat B."/>
            <person name="Martin F."/>
            <person name="Cullen D."/>
            <person name="Hibbett D.S."/>
            <person name="Grigoriev I.V."/>
        </authorList>
    </citation>
    <scope>NUCLEOTIDE SEQUENCE [LARGE SCALE GENOMIC DNA]</scope>
    <source>
        <strain evidence="3">MUCL 33604</strain>
    </source>
</reference>
<dbReference type="Proteomes" id="UP000027265">
    <property type="component" value="Unassembled WGS sequence"/>
</dbReference>
<dbReference type="AlphaFoldDB" id="A0A067Q564"/>
<feature type="region of interest" description="Disordered" evidence="1">
    <location>
        <begin position="196"/>
        <end position="225"/>
    </location>
</feature>
<evidence type="ECO:0000313" key="3">
    <source>
        <dbReference type="Proteomes" id="UP000027265"/>
    </source>
</evidence>
<sequence length="490" mass="54095">MLSSHPVVLGDVSASDFSGDQNQDDEAVLCHAMNRLFKATIRPARFKSVNSAPFGYANGLSDDEFELDAAETQDLLFPVPLGKTLWDQTYTLDKYGLPLDLDDISSSPTRHSQPRPLEQDTMSAFFEGDAHDEDVGRWSEIDQDQEPLMNFEDETPSPSNSEELSMELDDHWFPEDVSAGFSNEFVEDDDGFWHLQGFPSKSSESTSSHSSSSFSPPYQGEPLGRKSLQTGMARIVRSPTLSDCWSHSHLSVETTADQDNEVQHVLFSEAPLDFDDDGLSGEYPTHQAGTLLDDLGDLFSQARPDLQPQEIEEHARRLIPVPDTCHSLPAHSAIALPILEAIQDLSPSAQPSITPYPSKVSYISDPLCHCETDIDTQPDHVHPHLSYGGDFELDIALFDEDTSHLDAENNGSLDQDSAIDMVPLVQEEAKWTLRSGSLSAFDGSYGSSRRNHELGLGCDAGPNWVRECGEECVLDFDEDGEFLPPCSLVQ</sequence>
<proteinExistence type="predicted"/>
<gene>
    <name evidence="2" type="ORF">JAAARDRAFT_451637</name>
</gene>
<feature type="region of interest" description="Disordered" evidence="1">
    <location>
        <begin position="142"/>
        <end position="165"/>
    </location>
</feature>
<dbReference type="InParanoid" id="A0A067Q564"/>
<evidence type="ECO:0000256" key="1">
    <source>
        <dbReference type="SAM" id="MobiDB-lite"/>
    </source>
</evidence>